<keyword evidence="1" id="KW-0472">Membrane</keyword>
<reference evidence="4 5" key="1">
    <citation type="submission" date="2022-03" db="EMBL/GenBank/DDBJ databases">
        <title>Mucilaginibacter sp. isolated from the gut of Protaetia brevitarsis seulensis larvae.</title>
        <authorList>
            <person name="Won M."/>
            <person name="Kim S.-J."/>
            <person name="Kwon S.-W."/>
        </authorList>
    </citation>
    <scope>NUCLEOTIDE SEQUENCE [LARGE SCALE GENOMIC DNA]</scope>
    <source>
        <strain evidence="4 5">CFWR-12</strain>
    </source>
</reference>
<dbReference type="EMBL" id="CP094528">
    <property type="protein sequence ID" value="UOE44323.1"/>
    <property type="molecule type" value="Genomic_DNA"/>
</dbReference>
<evidence type="ECO:0000259" key="2">
    <source>
        <dbReference type="Pfam" id="PF04235"/>
    </source>
</evidence>
<evidence type="ECO:0000313" key="5">
    <source>
        <dbReference type="Proteomes" id="UP000832097"/>
    </source>
</evidence>
<feature type="transmembrane region" description="Helical" evidence="1">
    <location>
        <begin position="309"/>
        <end position="336"/>
    </location>
</feature>
<feature type="domain" description="Heparan-alpha-glucosaminide N-acetyltransferase catalytic" evidence="3">
    <location>
        <begin position="24"/>
        <end position="214"/>
    </location>
</feature>
<feature type="transmembrane region" description="Helical" evidence="1">
    <location>
        <begin position="278"/>
        <end position="297"/>
    </location>
</feature>
<feature type="transmembrane region" description="Helical" evidence="1">
    <location>
        <begin position="99"/>
        <end position="116"/>
    </location>
</feature>
<dbReference type="Pfam" id="PF04235">
    <property type="entry name" value="DUF418"/>
    <property type="match status" value="1"/>
</dbReference>
<keyword evidence="1" id="KW-1133">Transmembrane helix</keyword>
<evidence type="ECO:0000313" key="4">
    <source>
        <dbReference type="EMBL" id="UOE44323.1"/>
    </source>
</evidence>
<keyword evidence="5" id="KW-1185">Reference proteome</keyword>
<dbReference type="InterPro" id="IPR012429">
    <property type="entry name" value="HGSNAT_cat"/>
</dbReference>
<feature type="transmembrane region" description="Helical" evidence="1">
    <location>
        <begin position="33"/>
        <end position="60"/>
    </location>
</feature>
<proteinExistence type="predicted"/>
<sequence>MPRASASNAGPETSGHPLVPLPRRIDGVDIARGLALVGMFVAHVAPPAATAEAAALIAIADERPRLLFALCAGFGLGFLTGGTRPVPAGPGGARRRLRVQLAIRGLILIVLGLVITGGLRPLVFVILDVYGVAFLLMLPLLFLRPWVMLAVGSALLAVAPGLAVLASRTQWVADARAAGWALPVDWFVSGAYPVVEWVPIMLIGLGLARLGATRPTVVAWTAGVGASVMLLLLAPATALLDRSSALDGALAGAASAAQADAMHAEALYSAALGESLRAVANVGFAALVVAVAVWLTALTWPRVRQVAGLVLSPFAAMGSMPLTIYTAHLVVIAGSIRVEDGRLTDDSWPLLIGLIAGSMVFALLWRRFVGRGPLEEAIRLASGRARVR</sequence>
<feature type="transmembrane region" description="Helical" evidence="1">
    <location>
        <begin position="186"/>
        <end position="205"/>
    </location>
</feature>
<feature type="domain" description="DUF418" evidence="2">
    <location>
        <begin position="249"/>
        <end position="381"/>
    </location>
</feature>
<protein>
    <submittedName>
        <fullName evidence="4">DUF418 domain-containing protein</fullName>
    </submittedName>
</protein>
<evidence type="ECO:0000259" key="3">
    <source>
        <dbReference type="Pfam" id="PF07786"/>
    </source>
</evidence>
<feature type="transmembrane region" description="Helical" evidence="1">
    <location>
        <begin position="146"/>
        <end position="166"/>
    </location>
</feature>
<dbReference type="Pfam" id="PF07786">
    <property type="entry name" value="HGSNAT_cat"/>
    <property type="match status" value="1"/>
</dbReference>
<keyword evidence="1" id="KW-0812">Transmembrane</keyword>
<gene>
    <name evidence="4" type="ORF">MTO99_00570</name>
</gene>
<feature type="transmembrane region" description="Helical" evidence="1">
    <location>
        <begin position="217"/>
        <end position="240"/>
    </location>
</feature>
<dbReference type="InterPro" id="IPR007349">
    <property type="entry name" value="DUF418"/>
</dbReference>
<dbReference type="RefSeq" id="WP_243556033.1">
    <property type="nucleotide sequence ID" value="NZ_CP094528.1"/>
</dbReference>
<accession>A0ABY4C2X1</accession>
<feature type="transmembrane region" description="Helical" evidence="1">
    <location>
        <begin position="122"/>
        <end position="141"/>
    </location>
</feature>
<feature type="transmembrane region" description="Helical" evidence="1">
    <location>
        <begin position="66"/>
        <end position="87"/>
    </location>
</feature>
<dbReference type="Proteomes" id="UP000832097">
    <property type="component" value="Chromosome"/>
</dbReference>
<feature type="transmembrane region" description="Helical" evidence="1">
    <location>
        <begin position="348"/>
        <end position="365"/>
    </location>
</feature>
<organism evidence="4 5">
    <name type="scientific">Agromyces larvae</name>
    <dbReference type="NCBI Taxonomy" id="2929802"/>
    <lineage>
        <taxon>Bacteria</taxon>
        <taxon>Bacillati</taxon>
        <taxon>Actinomycetota</taxon>
        <taxon>Actinomycetes</taxon>
        <taxon>Micrococcales</taxon>
        <taxon>Microbacteriaceae</taxon>
        <taxon>Agromyces</taxon>
    </lineage>
</organism>
<name>A0ABY4C2X1_9MICO</name>
<evidence type="ECO:0000256" key="1">
    <source>
        <dbReference type="SAM" id="Phobius"/>
    </source>
</evidence>